<sequence length="53" mass="6244">MNTKTQQVLERLERLGNDNDRLQSERAKKYLNITKIPGSFSQCWLKPRTHNVS</sequence>
<dbReference type="Proteomes" id="UP000219336">
    <property type="component" value="Unassembled WGS sequence"/>
</dbReference>
<evidence type="ECO:0000313" key="2">
    <source>
        <dbReference type="Proteomes" id="UP000219336"/>
    </source>
</evidence>
<organism evidence="1 2">
    <name type="scientific">Vibrio thalassae</name>
    <dbReference type="NCBI Taxonomy" id="1243014"/>
    <lineage>
        <taxon>Bacteria</taxon>
        <taxon>Pseudomonadati</taxon>
        <taxon>Pseudomonadota</taxon>
        <taxon>Gammaproteobacteria</taxon>
        <taxon>Vibrionales</taxon>
        <taxon>Vibrionaceae</taxon>
        <taxon>Vibrio</taxon>
    </lineage>
</organism>
<keyword evidence="2" id="KW-1185">Reference proteome</keyword>
<proteinExistence type="predicted"/>
<dbReference type="AlphaFoldDB" id="A0A240EP01"/>
<name>A0A240EP01_9VIBR</name>
<dbReference type="EMBL" id="OANU01000068">
    <property type="protein sequence ID" value="SNX49710.1"/>
    <property type="molecule type" value="Genomic_DNA"/>
</dbReference>
<gene>
    <name evidence="1" type="ORF">VTH8203_03358</name>
</gene>
<accession>A0A240EP01</accession>
<evidence type="ECO:0000313" key="1">
    <source>
        <dbReference type="EMBL" id="SNX49710.1"/>
    </source>
</evidence>
<protein>
    <submittedName>
        <fullName evidence="1">Uncharacterized protein</fullName>
    </submittedName>
</protein>
<reference evidence="2" key="1">
    <citation type="submission" date="2016-06" db="EMBL/GenBank/DDBJ databases">
        <authorList>
            <person name="Rodrigo-Torres L."/>
            <person name="Arahal R.D."/>
            <person name="Lucena T."/>
        </authorList>
    </citation>
    <scope>NUCLEOTIDE SEQUENCE [LARGE SCALE GENOMIC DNA]</scope>
    <source>
        <strain evidence="2">CECT8203</strain>
    </source>
</reference>